<dbReference type="PANTHER" id="PTHR12341">
    <property type="entry name" value="5'-&gt;3' EXORIBONUCLEASE"/>
    <property type="match status" value="1"/>
</dbReference>
<dbReference type="InterPro" id="IPR047008">
    <property type="entry name" value="XRN1_SH3_sf"/>
</dbReference>
<protein>
    <recommendedName>
        <fullName evidence="5">5'-3' exoribonuclease 1</fullName>
        <ecNumber evidence="5">3.1.13.-</ecNumber>
    </recommendedName>
</protein>
<keyword evidence="1 5" id="KW-0540">Nuclease</keyword>
<dbReference type="InterPro" id="IPR041412">
    <property type="entry name" value="Xrn1_helical"/>
</dbReference>
<dbReference type="PANTHER" id="PTHR12341:SF7">
    <property type="entry name" value="5'-3' EXORIBONUCLEASE 1"/>
    <property type="match status" value="1"/>
</dbReference>
<dbReference type="EC" id="3.1.13.-" evidence="5"/>
<reference evidence="12 13" key="1">
    <citation type="submission" date="2022-01" db="EMBL/GenBank/DDBJ databases">
        <title>A chromosomal length assembly of Cordylochernes scorpioides.</title>
        <authorList>
            <person name="Zeh D."/>
            <person name="Zeh J."/>
        </authorList>
    </citation>
    <scope>NUCLEOTIDE SEQUENCE [LARGE SCALE GENOMIC DNA]</scope>
    <source>
        <strain evidence="12">IN4F17</strain>
        <tissue evidence="12">Whole Body</tissue>
    </source>
</reference>
<feature type="region of interest" description="Disordered" evidence="6">
    <location>
        <begin position="1401"/>
        <end position="1426"/>
    </location>
</feature>
<sequence length="1426" mass="165131">MGVPKFFRWINERYPCICEVVKEYQIPSFDNLYLDMNGIIHNCSHPNDDDPHFRISQEQIFQDIFHYIEFLFLTIKPSKVFFMAVDGVAPRAKMNQQRGRRFRSAKDAENLENNAKAKGEILPTEERFDSNCITPGTKFMADLNEQLKYFVSQKVSTDKLWQGVKVYLSGHETPGEGEHKIMDFIRHSRSQPDYDPNTTHCLYGLDADLLMLGLSSHEPHFSLLREEVKFFGKKAKVRKVVPEDITFFLLHLSLMRDYIEHEFSSLKSVLKDKFNLENIIDDWVLMGFLVGNDFIPNIPNFHIKHDALPLLYQAYMKVMSEFDGYMNEGGYLNLRNFEKFIQSLAYIDYDKFTDVYADLKYFEGKRLKNNKIKEEDDELFEQQMAKFCNISYSSEEDDSSDTAMEQEFAHYKKDYYMNKLEYDQVTPDVLRDQALGYIQAIQWNLHYYYNGIASWSWYFPHHYAPYISDIINFSDADLHYDIGRPFLPFQQLLGVLPSASRKLLPESYQQLMIANDSPMRHFYPDDFKTDLNGKTQEWEAVVLIPFIEETLLLTCTDKADQSLNVEEKQRNSHGPHYLYQYTPEDLGLYSSSLPDKLPDIQHNHAKLEVVDPDFFRLPREKIKKGLLPGVKLDVCYPGFPTLKHIQHKANFESKKVRVFEQLSQKPSMMIYIVVPTSDLDIQGLAEKLLGKITQVDWPFLKEGKVKSISTRKEEFSLNSQGQMARTEWQKNQQSTWAMKVKTLTEELMTRRGIAIGPTQVLLEVQYVDGLSYITQKNQLVVKKHWSSKTYFHPYQATVSDITVHSKEFSNVCLKEFLEKDSICFIQGGKFLGAQCTVVKIQEDSIAVLMMNPPDPNLSYFQSLSCSKSRLYMPANVLAQRLGISYKMVSRLTGTLNVTQRATIASFKPINIGLNLKFNKRNEEVPGYTKRQDDNWYYSEKVLKALQDYMEKFPALFENLAHHINQESIPEEEVFPEASMLSEIRKWIKEQPFYSAPHQTCNDKVIEEDVIQSLEDFTKKCMNIILKKNAKPQDVLIDPSLLFKPFETMVPNLPKMECDLFDRIVNVRESHCVPLGLRGTIIGIHYGPKEADTLYDVLFDSPFPNAMSIRGSSLCAYRVPLSSFIRLPESLQNVRPKYPEGSNRNSHYASSSPKKKVMPPRNNHFAPRFMDQSWKAAPPPTFPDNDFYPKFLEQKTDVPKILSQASPNYKLPTQKDYAKEWNKLARSPPKNEASNTDWRKPSPDPMVKHIMQRPKETPQKTEANTAVQQLVDLTIKKYQKAPKFITNEFGPTRLKSLLLEMPNGQRYYSECADSNEAYTDVALQAMEQLRDVMAHSSIATRGWQPPPPFQPRVQKPPVCRLPPPQMVHQIPESYVQHNPESSIQQRFVPHQVLSQAVKSTLNPNAKAFSDKPRKSRIAANFNKKLNQ</sequence>
<dbReference type="PIRSF" id="PIRSF006743">
    <property type="entry name" value="Exonuclease_Xnr1"/>
    <property type="match status" value="1"/>
</dbReference>
<feature type="domain" description="Xrn1 helical" evidence="8">
    <location>
        <begin position="410"/>
        <end position="579"/>
    </location>
</feature>
<dbReference type="Proteomes" id="UP001235939">
    <property type="component" value="Chromosome 03"/>
</dbReference>
<dbReference type="Pfam" id="PF18332">
    <property type="entry name" value="XRN1_D1"/>
    <property type="match status" value="1"/>
</dbReference>
<accession>A0ABY6KE45</accession>
<dbReference type="Gene3D" id="1.25.40.1050">
    <property type="match status" value="1"/>
</dbReference>
<dbReference type="InterPro" id="IPR027073">
    <property type="entry name" value="5_3_exoribonuclease"/>
</dbReference>
<dbReference type="Gene3D" id="3.40.50.12390">
    <property type="match status" value="2"/>
</dbReference>
<evidence type="ECO:0000313" key="12">
    <source>
        <dbReference type="EMBL" id="UYV66032.1"/>
    </source>
</evidence>
<keyword evidence="5" id="KW-0694">RNA-binding</keyword>
<feature type="region of interest" description="Disordered" evidence="6">
    <location>
        <begin position="1134"/>
        <end position="1159"/>
    </location>
</feature>
<evidence type="ECO:0000256" key="4">
    <source>
        <dbReference type="ARBA" id="ARBA00038299"/>
    </source>
</evidence>
<feature type="domain" description="5'-3' exoribonuclease 1 SH3-like" evidence="9">
    <location>
        <begin position="1057"/>
        <end position="1124"/>
    </location>
</feature>
<evidence type="ECO:0000313" key="13">
    <source>
        <dbReference type="Proteomes" id="UP001235939"/>
    </source>
</evidence>
<evidence type="ECO:0000256" key="1">
    <source>
        <dbReference type="ARBA" id="ARBA00022722"/>
    </source>
</evidence>
<proteinExistence type="inferred from homology"/>
<feature type="region of interest" description="Disordered" evidence="6">
    <location>
        <begin position="1224"/>
        <end position="1244"/>
    </location>
</feature>
<dbReference type="InterPro" id="IPR041385">
    <property type="entry name" value="SH3_12"/>
</dbReference>
<name>A0ABY6KE45_9ARAC</name>
<dbReference type="EMBL" id="CP092865">
    <property type="protein sequence ID" value="UYV66032.1"/>
    <property type="molecule type" value="Genomic_DNA"/>
</dbReference>
<dbReference type="InterPro" id="IPR004859">
    <property type="entry name" value="Xrn1_N"/>
</dbReference>
<dbReference type="Pfam" id="PF17846">
    <property type="entry name" value="XRN_M"/>
    <property type="match status" value="2"/>
</dbReference>
<dbReference type="Pfam" id="PF03159">
    <property type="entry name" value="XRN_N"/>
    <property type="match status" value="1"/>
</dbReference>
<dbReference type="InterPro" id="IPR016494">
    <property type="entry name" value="5_3_exoribonuclease_1"/>
</dbReference>
<comment type="subcellular location">
    <subcellularLocation>
        <location evidence="5">Cytoplasm</location>
    </subcellularLocation>
</comment>
<feature type="domain" description="5'-3' exoribonuclease 1 D1" evidence="10">
    <location>
        <begin position="625"/>
        <end position="807"/>
    </location>
</feature>
<dbReference type="Gene3D" id="2.30.30.750">
    <property type="match status" value="1"/>
</dbReference>
<evidence type="ECO:0000259" key="10">
    <source>
        <dbReference type="Pfam" id="PF18332"/>
    </source>
</evidence>
<evidence type="ECO:0000256" key="2">
    <source>
        <dbReference type="ARBA" id="ARBA00022801"/>
    </source>
</evidence>
<evidence type="ECO:0000256" key="6">
    <source>
        <dbReference type="SAM" id="MobiDB-lite"/>
    </source>
</evidence>
<dbReference type="Pfam" id="PF18334">
    <property type="entry name" value="XRN1_D2_D3"/>
    <property type="match status" value="1"/>
</dbReference>
<dbReference type="Gene3D" id="2.170.260.40">
    <property type="match status" value="1"/>
</dbReference>
<feature type="domain" description="Xrn1 helical" evidence="8">
    <location>
        <begin position="273"/>
        <end position="407"/>
    </location>
</feature>
<evidence type="ECO:0000259" key="9">
    <source>
        <dbReference type="Pfam" id="PF18129"/>
    </source>
</evidence>
<keyword evidence="5" id="KW-0963">Cytoplasm</keyword>
<evidence type="ECO:0000256" key="5">
    <source>
        <dbReference type="PIRNR" id="PIRNR006743"/>
    </source>
</evidence>
<gene>
    <name evidence="12" type="ORF">LAZ67_3006242</name>
</gene>
<organism evidence="12 13">
    <name type="scientific">Cordylochernes scorpioides</name>
    <dbReference type="NCBI Taxonomy" id="51811"/>
    <lineage>
        <taxon>Eukaryota</taxon>
        <taxon>Metazoa</taxon>
        <taxon>Ecdysozoa</taxon>
        <taxon>Arthropoda</taxon>
        <taxon>Chelicerata</taxon>
        <taxon>Arachnida</taxon>
        <taxon>Pseudoscorpiones</taxon>
        <taxon>Cheliferoidea</taxon>
        <taxon>Chernetidae</taxon>
        <taxon>Cordylochernes</taxon>
    </lineage>
</organism>
<keyword evidence="3 5" id="KW-0269">Exonuclease</keyword>
<feature type="domain" description="Exoribonuclease Xrn1 D2/D3" evidence="11">
    <location>
        <begin position="815"/>
        <end position="1022"/>
    </location>
</feature>
<dbReference type="InterPro" id="IPR041106">
    <property type="entry name" value="XRN1_D2_D3"/>
</dbReference>
<dbReference type="Pfam" id="PF18129">
    <property type="entry name" value="SH3_12"/>
    <property type="match status" value="1"/>
</dbReference>
<evidence type="ECO:0000256" key="3">
    <source>
        <dbReference type="ARBA" id="ARBA00022839"/>
    </source>
</evidence>
<dbReference type="InterPro" id="IPR040992">
    <property type="entry name" value="XRN1_D1"/>
</dbReference>
<comment type="similarity">
    <text evidence="4 5">Belongs to the 5'-3' exonuclease family.</text>
</comment>
<evidence type="ECO:0000259" key="8">
    <source>
        <dbReference type="Pfam" id="PF17846"/>
    </source>
</evidence>
<feature type="compositionally biased region" description="Polar residues" evidence="6">
    <location>
        <begin position="1141"/>
        <end position="1151"/>
    </location>
</feature>
<feature type="domain" description="Xrn1 N-terminal" evidence="7">
    <location>
        <begin position="1"/>
        <end position="227"/>
    </location>
</feature>
<dbReference type="InterPro" id="IPR047007">
    <property type="entry name" value="XRN1_D1_sf"/>
</dbReference>
<keyword evidence="2 5" id="KW-0378">Hydrolase</keyword>
<evidence type="ECO:0000259" key="7">
    <source>
        <dbReference type="Pfam" id="PF03159"/>
    </source>
</evidence>
<keyword evidence="13" id="KW-1185">Reference proteome</keyword>
<dbReference type="CDD" id="cd18673">
    <property type="entry name" value="PIN_XRN1-2-like"/>
    <property type="match status" value="1"/>
</dbReference>
<evidence type="ECO:0000259" key="11">
    <source>
        <dbReference type="Pfam" id="PF18334"/>
    </source>
</evidence>